<feature type="domain" description="SHSP" evidence="5">
    <location>
        <begin position="74"/>
        <end position="189"/>
    </location>
</feature>
<reference evidence="6 7" key="1">
    <citation type="submission" date="2016-08" db="EMBL/GenBank/DDBJ databases">
        <title>A Parts List for Fungal Cellulosomes Revealed by Comparative Genomics.</title>
        <authorList>
            <consortium name="DOE Joint Genome Institute"/>
            <person name="Haitjema C.H."/>
            <person name="Gilmore S.P."/>
            <person name="Henske J.K."/>
            <person name="Solomon K.V."/>
            <person name="De Groot R."/>
            <person name="Kuo A."/>
            <person name="Mondo S.J."/>
            <person name="Salamov A.A."/>
            <person name="Labutti K."/>
            <person name="Zhao Z."/>
            <person name="Chiniquy J."/>
            <person name="Barry K."/>
            <person name="Brewer H.M."/>
            <person name="Purvine S.O."/>
            <person name="Wright A.T."/>
            <person name="Boxma B."/>
            <person name="Van Alen T."/>
            <person name="Hackstein J.H."/>
            <person name="Baker S.E."/>
            <person name="Grigoriev I.V."/>
            <person name="O'Malley M.A."/>
        </authorList>
    </citation>
    <scope>NUCLEOTIDE SEQUENCE [LARGE SCALE GENOMIC DNA]</scope>
    <source>
        <strain evidence="6 7">G1</strain>
    </source>
</reference>
<name>A0A1Y2AXT2_9FUNG</name>
<dbReference type="InterPro" id="IPR031107">
    <property type="entry name" value="Small_HSP"/>
</dbReference>
<dbReference type="SUPFAM" id="SSF49764">
    <property type="entry name" value="HSP20-like chaperones"/>
    <property type="match status" value="1"/>
</dbReference>
<evidence type="ECO:0000256" key="3">
    <source>
        <dbReference type="RuleBase" id="RU003616"/>
    </source>
</evidence>
<evidence type="ECO:0000256" key="2">
    <source>
        <dbReference type="PROSITE-ProRule" id="PRU00285"/>
    </source>
</evidence>
<organism evidence="6 7">
    <name type="scientific">Neocallimastix californiae</name>
    <dbReference type="NCBI Taxonomy" id="1754190"/>
    <lineage>
        <taxon>Eukaryota</taxon>
        <taxon>Fungi</taxon>
        <taxon>Fungi incertae sedis</taxon>
        <taxon>Chytridiomycota</taxon>
        <taxon>Chytridiomycota incertae sedis</taxon>
        <taxon>Neocallimastigomycetes</taxon>
        <taxon>Neocallimastigales</taxon>
        <taxon>Neocallimastigaceae</taxon>
        <taxon>Neocallimastix</taxon>
    </lineage>
</organism>
<dbReference type="InterPro" id="IPR002068">
    <property type="entry name" value="A-crystallin/Hsp20_dom"/>
</dbReference>
<feature type="compositionally biased region" description="Low complexity" evidence="4">
    <location>
        <begin position="12"/>
        <end position="38"/>
    </location>
</feature>
<proteinExistence type="inferred from homology"/>
<evidence type="ECO:0000313" key="6">
    <source>
        <dbReference type="EMBL" id="ORY27403.1"/>
    </source>
</evidence>
<accession>A0A1Y2AXT2</accession>
<feature type="region of interest" description="Disordered" evidence="4">
    <location>
        <begin position="1"/>
        <end position="48"/>
    </location>
</feature>
<keyword evidence="7" id="KW-1185">Reference proteome</keyword>
<feature type="compositionally biased region" description="Pro residues" evidence="4">
    <location>
        <begin position="39"/>
        <end position="48"/>
    </location>
</feature>
<evidence type="ECO:0000256" key="4">
    <source>
        <dbReference type="SAM" id="MobiDB-lite"/>
    </source>
</evidence>
<sequence length="189" mass="20553">MAPPKNTKKTTKTTSTSAQTQTTQTTAAPGAPAASVPPAGVPPAGAPPMMPPMMPPPVVPVVPMVPMVPVAAPIPAPPKYPRIDRDDDEKNFYVYADVPGLTLKDLKVEIKEKMLVISGERKCPFKQSQPEPPKEGQEPELKLFPIIERYFGPFERKVPVPENVDINSHKSVVENGILVITFNKNQAKK</sequence>
<dbReference type="Pfam" id="PF00011">
    <property type="entry name" value="HSP20"/>
    <property type="match status" value="1"/>
</dbReference>
<dbReference type="AlphaFoldDB" id="A0A1Y2AXT2"/>
<dbReference type="CDD" id="cd06464">
    <property type="entry name" value="ACD_sHsps-like"/>
    <property type="match status" value="1"/>
</dbReference>
<feature type="compositionally biased region" description="Basic residues" evidence="4">
    <location>
        <begin position="1"/>
        <end position="11"/>
    </location>
</feature>
<evidence type="ECO:0000313" key="7">
    <source>
        <dbReference type="Proteomes" id="UP000193920"/>
    </source>
</evidence>
<dbReference type="OrthoDB" id="5511210at2759"/>
<dbReference type="Proteomes" id="UP000193920">
    <property type="component" value="Unassembled WGS sequence"/>
</dbReference>
<dbReference type="Gene3D" id="2.60.40.790">
    <property type="match status" value="1"/>
</dbReference>
<dbReference type="EMBL" id="MCOG01000193">
    <property type="protein sequence ID" value="ORY27403.1"/>
    <property type="molecule type" value="Genomic_DNA"/>
</dbReference>
<dbReference type="InterPro" id="IPR008978">
    <property type="entry name" value="HSP20-like_chaperone"/>
</dbReference>
<keyword evidence="1" id="KW-0346">Stress response</keyword>
<comment type="similarity">
    <text evidence="2 3">Belongs to the small heat shock protein (HSP20) family.</text>
</comment>
<comment type="caution">
    <text evidence="6">The sequence shown here is derived from an EMBL/GenBank/DDBJ whole genome shotgun (WGS) entry which is preliminary data.</text>
</comment>
<dbReference type="PROSITE" id="PS01031">
    <property type="entry name" value="SHSP"/>
    <property type="match status" value="1"/>
</dbReference>
<protein>
    <submittedName>
        <fullName evidence="6">HSP20-like chaperone</fullName>
    </submittedName>
</protein>
<gene>
    <name evidence="6" type="ORF">LY90DRAFT_705904</name>
</gene>
<evidence type="ECO:0000256" key="1">
    <source>
        <dbReference type="ARBA" id="ARBA00023016"/>
    </source>
</evidence>
<evidence type="ECO:0000259" key="5">
    <source>
        <dbReference type="PROSITE" id="PS01031"/>
    </source>
</evidence>
<dbReference type="PANTHER" id="PTHR11527">
    <property type="entry name" value="HEAT-SHOCK PROTEIN 20 FAMILY MEMBER"/>
    <property type="match status" value="1"/>
</dbReference>